<evidence type="ECO:0000256" key="2">
    <source>
        <dbReference type="ARBA" id="ARBA00001966"/>
    </source>
</evidence>
<evidence type="ECO:0000256" key="5">
    <source>
        <dbReference type="ARBA" id="ARBA00017322"/>
    </source>
</evidence>
<dbReference type="CDD" id="cd16917">
    <property type="entry name" value="HATPase_UhpB-NarQ-NarX-like"/>
    <property type="match status" value="1"/>
</dbReference>
<dbReference type="GO" id="GO:0016020">
    <property type="term" value="C:membrane"/>
    <property type="evidence" value="ECO:0007669"/>
    <property type="project" value="InterPro"/>
</dbReference>
<dbReference type="InterPro" id="IPR036890">
    <property type="entry name" value="HATPase_C_sf"/>
</dbReference>
<accession>A0A9W6NMT4</accession>
<reference evidence="18" key="1">
    <citation type="journal article" date="2014" name="Int. J. Syst. Evol. Microbiol.">
        <title>Complete genome sequence of Corynebacterium casei LMG S-19264T (=DSM 44701T), isolated from a smear-ripened cheese.</title>
        <authorList>
            <consortium name="US DOE Joint Genome Institute (JGI-PGF)"/>
            <person name="Walter F."/>
            <person name="Albersmeier A."/>
            <person name="Kalinowski J."/>
            <person name="Ruckert C."/>
        </authorList>
    </citation>
    <scope>NUCLEOTIDE SEQUENCE</scope>
    <source>
        <strain evidence="18">VKM Ac-1321</strain>
    </source>
</reference>
<gene>
    <name evidence="18" type="ORF">GCM10017581_043330</name>
</gene>
<dbReference type="PROSITE" id="PS50109">
    <property type="entry name" value="HIS_KIN"/>
    <property type="match status" value="1"/>
</dbReference>
<sequence>MFYVLAVAAVAAFLLLDHGPGGWHPWVSAVLLVLCLGWGLSRSGPSWLFVLVVGGLQLAAVWIDHTAAFALFAWGPMIFQALPLRPALAVVAALDLLPVPMALIRDGTTQKVHGLLPLTVLGLAFAALIGTYVSRLHNSRLEIARLSREAGVATERARLAAEIHDTLAQGFTSIITLAQADSLPAGHRLDLVARTARDNLAEARALVAALAPADLHDAGLGPALRRQMDRFTADTGVRTALHLSDGTERVPTALQVVLLRAAQEALANARRHAGAASVELRLRTTATEVVLTVTDDGTGIGPAPFGFGLAGMRSRAEQVGGSCTVTGSPGRGTTVTVTLPLPGGVS</sequence>
<evidence type="ECO:0000256" key="16">
    <source>
        <dbReference type="SAM" id="Phobius"/>
    </source>
</evidence>
<comment type="function">
    <text evidence="14">Member of the two-component regulatory system NreB/NreC involved in the control of dissimilatory nitrate/nitrite reduction in response to oxygen. NreB functions as a direct oxygen sensor histidine kinase which is autophosphorylated, in the absence of oxygen, probably at the conserved histidine residue, and transfers its phosphate group probably to a conserved aspartate residue of NreC. NreB/NreC activates the expression of the nitrate (narGHJI) and nitrite (nir) reductase operons, as well as the putative nitrate transporter gene narT.</text>
</comment>
<evidence type="ECO:0000256" key="11">
    <source>
        <dbReference type="ARBA" id="ARBA00023004"/>
    </source>
</evidence>
<dbReference type="PIRSF" id="PIRSF037434">
    <property type="entry name" value="STHK_ChrS"/>
    <property type="match status" value="1"/>
</dbReference>
<keyword evidence="16" id="KW-1133">Transmembrane helix</keyword>
<evidence type="ECO:0000256" key="4">
    <source>
        <dbReference type="ARBA" id="ARBA00012438"/>
    </source>
</evidence>
<evidence type="ECO:0000256" key="14">
    <source>
        <dbReference type="ARBA" id="ARBA00024827"/>
    </source>
</evidence>
<dbReference type="GO" id="GO:0005737">
    <property type="term" value="C:cytoplasm"/>
    <property type="evidence" value="ECO:0007669"/>
    <property type="project" value="UniProtKB-SubCell"/>
</dbReference>
<evidence type="ECO:0000256" key="1">
    <source>
        <dbReference type="ARBA" id="ARBA00000085"/>
    </source>
</evidence>
<dbReference type="PANTHER" id="PTHR24421:SF62">
    <property type="entry name" value="SENSORY TRANSDUCTION HISTIDINE KINASE"/>
    <property type="match status" value="1"/>
</dbReference>
<dbReference type="Pfam" id="PF02518">
    <property type="entry name" value="HATPase_c"/>
    <property type="match status" value="1"/>
</dbReference>
<dbReference type="GO" id="GO:0000155">
    <property type="term" value="F:phosphorelay sensor kinase activity"/>
    <property type="evidence" value="ECO:0007669"/>
    <property type="project" value="InterPro"/>
</dbReference>
<dbReference type="EC" id="2.7.13.3" evidence="4"/>
<dbReference type="GO" id="GO:0046872">
    <property type="term" value="F:metal ion binding"/>
    <property type="evidence" value="ECO:0007669"/>
    <property type="project" value="UniProtKB-KW"/>
</dbReference>
<keyword evidence="16" id="KW-0812">Transmembrane</keyword>
<keyword evidence="13" id="KW-0411">Iron-sulfur</keyword>
<evidence type="ECO:0000256" key="15">
    <source>
        <dbReference type="ARBA" id="ARBA00030800"/>
    </source>
</evidence>
<evidence type="ECO:0000256" key="9">
    <source>
        <dbReference type="ARBA" id="ARBA00022723"/>
    </source>
</evidence>
<proteinExistence type="predicted"/>
<dbReference type="AlphaFoldDB" id="A0A9W6NMT4"/>
<feature type="transmembrane region" description="Helical" evidence="16">
    <location>
        <begin position="23"/>
        <end position="40"/>
    </location>
</feature>
<evidence type="ECO:0000313" key="19">
    <source>
        <dbReference type="Proteomes" id="UP001143480"/>
    </source>
</evidence>
<dbReference type="GO" id="GO:0051539">
    <property type="term" value="F:4 iron, 4 sulfur cluster binding"/>
    <property type="evidence" value="ECO:0007669"/>
    <property type="project" value="UniProtKB-KW"/>
</dbReference>
<evidence type="ECO:0000256" key="8">
    <source>
        <dbReference type="ARBA" id="ARBA00022679"/>
    </source>
</evidence>
<name>A0A9W6NMT4_9ACTN</name>
<keyword evidence="19" id="KW-1185">Reference proteome</keyword>
<evidence type="ECO:0000256" key="3">
    <source>
        <dbReference type="ARBA" id="ARBA00004496"/>
    </source>
</evidence>
<feature type="domain" description="Histidine kinase" evidence="17">
    <location>
        <begin position="258"/>
        <end position="343"/>
    </location>
</feature>
<protein>
    <recommendedName>
        <fullName evidence="5">Oxygen sensor histidine kinase NreB</fullName>
        <ecNumber evidence="4">2.7.13.3</ecNumber>
    </recommendedName>
    <alternativeName>
        <fullName evidence="15">Nitrogen regulation protein B</fullName>
    </alternativeName>
</protein>
<dbReference type="EMBL" id="BSFP01000025">
    <property type="protein sequence ID" value="GLL02591.1"/>
    <property type="molecule type" value="Genomic_DNA"/>
</dbReference>
<evidence type="ECO:0000256" key="7">
    <source>
        <dbReference type="ARBA" id="ARBA00022490"/>
    </source>
</evidence>
<keyword evidence="10 18" id="KW-0418">Kinase</keyword>
<dbReference type="PANTHER" id="PTHR24421">
    <property type="entry name" value="NITRATE/NITRITE SENSOR PROTEIN NARX-RELATED"/>
    <property type="match status" value="1"/>
</dbReference>
<feature type="transmembrane region" description="Helical" evidence="16">
    <location>
        <begin position="115"/>
        <end position="133"/>
    </location>
</feature>
<dbReference type="InterPro" id="IPR050482">
    <property type="entry name" value="Sensor_HK_TwoCompSys"/>
</dbReference>
<dbReference type="InterPro" id="IPR003594">
    <property type="entry name" value="HATPase_dom"/>
</dbReference>
<dbReference type="Pfam" id="PF07730">
    <property type="entry name" value="HisKA_3"/>
    <property type="match status" value="1"/>
</dbReference>
<dbReference type="SUPFAM" id="SSF55874">
    <property type="entry name" value="ATPase domain of HSP90 chaperone/DNA topoisomerase II/histidine kinase"/>
    <property type="match status" value="1"/>
</dbReference>
<evidence type="ECO:0000256" key="13">
    <source>
        <dbReference type="ARBA" id="ARBA00023014"/>
    </source>
</evidence>
<dbReference type="GO" id="GO:0046983">
    <property type="term" value="F:protein dimerization activity"/>
    <property type="evidence" value="ECO:0007669"/>
    <property type="project" value="InterPro"/>
</dbReference>
<feature type="transmembrane region" description="Helical" evidence="16">
    <location>
        <begin position="47"/>
        <end position="74"/>
    </location>
</feature>
<keyword evidence="6" id="KW-0004">4Fe-4S</keyword>
<evidence type="ECO:0000256" key="12">
    <source>
        <dbReference type="ARBA" id="ARBA00023012"/>
    </source>
</evidence>
<keyword evidence="11" id="KW-0408">Iron</keyword>
<dbReference type="Gene3D" id="3.30.565.10">
    <property type="entry name" value="Histidine kinase-like ATPase, C-terminal domain"/>
    <property type="match status" value="1"/>
</dbReference>
<dbReference type="InterPro" id="IPR005467">
    <property type="entry name" value="His_kinase_dom"/>
</dbReference>
<evidence type="ECO:0000259" key="17">
    <source>
        <dbReference type="PROSITE" id="PS50109"/>
    </source>
</evidence>
<dbReference type="Gene3D" id="1.20.5.1930">
    <property type="match status" value="1"/>
</dbReference>
<keyword evidence="7" id="KW-0963">Cytoplasm</keyword>
<organism evidence="18 19">
    <name type="scientific">Dactylosporangium matsuzakiense</name>
    <dbReference type="NCBI Taxonomy" id="53360"/>
    <lineage>
        <taxon>Bacteria</taxon>
        <taxon>Bacillati</taxon>
        <taxon>Actinomycetota</taxon>
        <taxon>Actinomycetes</taxon>
        <taxon>Micromonosporales</taxon>
        <taxon>Micromonosporaceae</taxon>
        <taxon>Dactylosporangium</taxon>
    </lineage>
</organism>
<dbReference type="PRINTS" id="PR00344">
    <property type="entry name" value="BCTRLSENSOR"/>
</dbReference>
<evidence type="ECO:0000256" key="10">
    <source>
        <dbReference type="ARBA" id="ARBA00022777"/>
    </source>
</evidence>
<dbReference type="InterPro" id="IPR017205">
    <property type="entry name" value="Sig_transdc_His_kinase_ChrS"/>
</dbReference>
<comment type="cofactor">
    <cofactor evidence="2">
        <name>[4Fe-4S] cluster</name>
        <dbReference type="ChEBI" id="CHEBI:49883"/>
    </cofactor>
</comment>
<dbReference type="InterPro" id="IPR011712">
    <property type="entry name" value="Sig_transdc_His_kin_sub3_dim/P"/>
</dbReference>
<dbReference type="SMART" id="SM00387">
    <property type="entry name" value="HATPase_c"/>
    <property type="match status" value="1"/>
</dbReference>
<dbReference type="Proteomes" id="UP001143480">
    <property type="component" value="Unassembled WGS sequence"/>
</dbReference>
<evidence type="ECO:0000313" key="18">
    <source>
        <dbReference type="EMBL" id="GLL02591.1"/>
    </source>
</evidence>
<feature type="transmembrane region" description="Helical" evidence="16">
    <location>
        <begin position="86"/>
        <end position="103"/>
    </location>
</feature>
<evidence type="ECO:0000256" key="6">
    <source>
        <dbReference type="ARBA" id="ARBA00022485"/>
    </source>
</evidence>
<keyword evidence="12" id="KW-0902">Two-component regulatory system</keyword>
<dbReference type="InterPro" id="IPR004358">
    <property type="entry name" value="Sig_transdc_His_kin-like_C"/>
</dbReference>
<keyword evidence="9" id="KW-0479">Metal-binding</keyword>
<reference evidence="18" key="2">
    <citation type="submission" date="2023-01" db="EMBL/GenBank/DDBJ databases">
        <authorList>
            <person name="Sun Q."/>
            <person name="Evtushenko L."/>
        </authorList>
    </citation>
    <scope>NUCLEOTIDE SEQUENCE</scope>
    <source>
        <strain evidence="18">VKM Ac-1321</strain>
    </source>
</reference>
<dbReference type="RefSeq" id="WP_313899788.1">
    <property type="nucleotide sequence ID" value="NZ_CP073797.1"/>
</dbReference>
<keyword evidence="16" id="KW-0472">Membrane</keyword>
<comment type="subcellular location">
    <subcellularLocation>
        <location evidence="3">Cytoplasm</location>
    </subcellularLocation>
</comment>
<keyword evidence="8" id="KW-0808">Transferase</keyword>
<comment type="caution">
    <text evidence="18">The sequence shown here is derived from an EMBL/GenBank/DDBJ whole genome shotgun (WGS) entry which is preliminary data.</text>
</comment>
<comment type="catalytic activity">
    <reaction evidence="1">
        <text>ATP + protein L-histidine = ADP + protein N-phospho-L-histidine.</text>
        <dbReference type="EC" id="2.7.13.3"/>
    </reaction>
</comment>